<keyword evidence="6" id="KW-1185">Reference proteome</keyword>
<dbReference type="AlphaFoldDB" id="A0A2S8B2K2"/>
<keyword evidence="1" id="KW-0805">Transcription regulation</keyword>
<accession>A0A2S8B2K2</accession>
<organism evidence="5 6">
    <name type="scientific">Sphingopyxis lindanitolerans</name>
    <dbReference type="NCBI Taxonomy" id="2054227"/>
    <lineage>
        <taxon>Bacteria</taxon>
        <taxon>Pseudomonadati</taxon>
        <taxon>Pseudomonadota</taxon>
        <taxon>Alphaproteobacteria</taxon>
        <taxon>Sphingomonadales</taxon>
        <taxon>Sphingomonadaceae</taxon>
        <taxon>Sphingopyxis</taxon>
    </lineage>
</organism>
<dbReference type="InterPro" id="IPR018060">
    <property type="entry name" value="HTH_AraC"/>
</dbReference>
<dbReference type="PANTHER" id="PTHR47894">
    <property type="entry name" value="HTH-TYPE TRANSCRIPTIONAL REGULATOR GADX"/>
    <property type="match status" value="1"/>
</dbReference>
<name>A0A2S8B2K2_9SPHN</name>
<evidence type="ECO:0000256" key="1">
    <source>
        <dbReference type="ARBA" id="ARBA00023015"/>
    </source>
</evidence>
<dbReference type="Pfam" id="PF12833">
    <property type="entry name" value="HTH_18"/>
    <property type="match status" value="1"/>
</dbReference>
<dbReference type="InterPro" id="IPR032687">
    <property type="entry name" value="AraC-type_N"/>
</dbReference>
<dbReference type="EMBL" id="PHFW01000003">
    <property type="protein sequence ID" value="PQM26538.1"/>
    <property type="molecule type" value="Genomic_DNA"/>
</dbReference>
<dbReference type="PANTHER" id="PTHR47894:SF4">
    <property type="entry name" value="HTH-TYPE TRANSCRIPTIONAL REGULATOR GADX"/>
    <property type="match status" value="1"/>
</dbReference>
<gene>
    <name evidence="5" type="ORF">CVO77_16085</name>
</gene>
<evidence type="ECO:0000313" key="6">
    <source>
        <dbReference type="Proteomes" id="UP000238954"/>
    </source>
</evidence>
<sequence>MTLFSQSTPKARRERKMAELVRVAALTGYFPIMRSLGTDPRPLLRENGLSPELLANPEQLISARAAFRLLERSATASGCVTLGLRMAEERAVANLGVTSLVIAHQPTLGRVLQALGEFRNRINSTLVLQFERFGDEIILREDFSLSTPEPTRQSSDLALGVLARLCASVLGEAWAPLSVCFAHEAPPAADMPIFRRLFRCQPEFNCEFHGLVIAASDLDRPNLRADSDLAHHARDLIESIMTPALRTTAQEVEQAIMIFLPSGRATIQHVAASMGLTVRTLQRMLIADGTGFSELLNRARMQLSAQYLANPRMRVTDVAELLGYASIGAFTRWHSLTFGQSPRQWQAARKAARSDIA</sequence>
<proteinExistence type="predicted"/>
<dbReference type="Gene3D" id="1.10.10.60">
    <property type="entry name" value="Homeodomain-like"/>
    <property type="match status" value="1"/>
</dbReference>
<evidence type="ECO:0000259" key="4">
    <source>
        <dbReference type="PROSITE" id="PS01124"/>
    </source>
</evidence>
<dbReference type="PROSITE" id="PS01124">
    <property type="entry name" value="HTH_ARAC_FAMILY_2"/>
    <property type="match status" value="1"/>
</dbReference>
<dbReference type="GO" id="GO:0000976">
    <property type="term" value="F:transcription cis-regulatory region binding"/>
    <property type="evidence" value="ECO:0007669"/>
    <property type="project" value="TreeGrafter"/>
</dbReference>
<comment type="caution">
    <text evidence="5">The sequence shown here is derived from an EMBL/GenBank/DDBJ whole genome shotgun (WGS) entry which is preliminary data.</text>
</comment>
<dbReference type="SMART" id="SM00342">
    <property type="entry name" value="HTH_ARAC"/>
    <property type="match status" value="1"/>
</dbReference>
<evidence type="ECO:0000313" key="5">
    <source>
        <dbReference type="EMBL" id="PQM26538.1"/>
    </source>
</evidence>
<evidence type="ECO:0000256" key="3">
    <source>
        <dbReference type="ARBA" id="ARBA00023163"/>
    </source>
</evidence>
<reference evidence="6" key="1">
    <citation type="submission" date="2017-11" db="EMBL/GenBank/DDBJ databases">
        <title>The complete genome sequence of Sphingopyxis pomeranensis sp. nov. strain WS5A3p.</title>
        <authorList>
            <person name="Kaminski M.A."/>
        </authorList>
    </citation>
    <scope>NUCLEOTIDE SEQUENCE [LARGE SCALE GENOMIC DNA]</scope>
    <source>
        <strain evidence="6">WS5A3p</strain>
    </source>
</reference>
<dbReference type="Proteomes" id="UP000238954">
    <property type="component" value="Chromosome"/>
</dbReference>
<dbReference type="GO" id="GO:0005829">
    <property type="term" value="C:cytosol"/>
    <property type="evidence" value="ECO:0007669"/>
    <property type="project" value="TreeGrafter"/>
</dbReference>
<dbReference type="Pfam" id="PF12625">
    <property type="entry name" value="Arabinose_bd"/>
    <property type="match status" value="1"/>
</dbReference>
<keyword evidence="2" id="KW-0238">DNA-binding</keyword>
<dbReference type="InterPro" id="IPR009057">
    <property type="entry name" value="Homeodomain-like_sf"/>
</dbReference>
<feature type="domain" description="HTH araC/xylS-type" evidence="4">
    <location>
        <begin position="250"/>
        <end position="348"/>
    </location>
</feature>
<keyword evidence="3" id="KW-0804">Transcription</keyword>
<protein>
    <submittedName>
        <fullName evidence="5">AraC family transcriptional regulator</fullName>
    </submittedName>
</protein>
<evidence type="ECO:0000256" key="2">
    <source>
        <dbReference type="ARBA" id="ARBA00023125"/>
    </source>
</evidence>
<dbReference type="GO" id="GO:0003700">
    <property type="term" value="F:DNA-binding transcription factor activity"/>
    <property type="evidence" value="ECO:0007669"/>
    <property type="project" value="InterPro"/>
</dbReference>
<dbReference type="SUPFAM" id="SSF46689">
    <property type="entry name" value="Homeodomain-like"/>
    <property type="match status" value="1"/>
</dbReference>